<keyword evidence="1" id="KW-1133">Transmembrane helix</keyword>
<accession>A0AA97GXB1</accession>
<gene>
    <name evidence="2" type="ORF">MP11Mi_26160</name>
</gene>
<dbReference type="RefSeq" id="WP_420039330.1">
    <property type="nucleotide sequence ID" value="NZ_CP128986.1"/>
</dbReference>
<dbReference type="EMBL" id="CP128986">
    <property type="protein sequence ID" value="WOC13513.1"/>
    <property type="molecule type" value="Genomic_DNA"/>
</dbReference>
<dbReference type="AlphaFoldDB" id="A0AA97GXB1"/>
<protein>
    <recommendedName>
        <fullName evidence="3">DUF3515 domain-containing protein</fullName>
    </recommendedName>
</protein>
<feature type="transmembrane region" description="Helical" evidence="1">
    <location>
        <begin position="20"/>
        <end position="43"/>
    </location>
</feature>
<dbReference type="Pfam" id="PF12028">
    <property type="entry name" value="DUF3515"/>
    <property type="match status" value="1"/>
</dbReference>
<evidence type="ECO:0000313" key="2">
    <source>
        <dbReference type="EMBL" id="WOC13513.1"/>
    </source>
</evidence>
<organism evidence="2">
    <name type="scientific">Gordonia sp. MP11Mi</name>
    <dbReference type="NCBI Taxonomy" id="3022769"/>
    <lineage>
        <taxon>Bacteria</taxon>
        <taxon>Bacillati</taxon>
        <taxon>Actinomycetota</taxon>
        <taxon>Actinomycetes</taxon>
        <taxon>Mycobacteriales</taxon>
        <taxon>Gordoniaceae</taxon>
        <taxon>Gordonia</taxon>
    </lineage>
</organism>
<evidence type="ECO:0000256" key="1">
    <source>
        <dbReference type="SAM" id="Phobius"/>
    </source>
</evidence>
<proteinExistence type="predicted"/>
<name>A0AA97GXB1_9ACTN</name>
<keyword evidence="1" id="KW-0812">Transmembrane</keyword>
<sequence length="185" mass="19575">MADTSGAETPDKDQRSPLSPALIATLVAVPVVVIGVFIAFAAFKFSTRPDSGPIPVDEYSTAQGDDADKCPAFLDALPETLGDYDGKSVDGTTVRWSMDGSDPIVVRCGVARPDELAPTSGLQVIDAIQWFMTDSVEGRGQAYVSVDHRPYVAMWLPSGSGNAPITDVSTLVAQKLTRAPLDFGK</sequence>
<evidence type="ECO:0008006" key="3">
    <source>
        <dbReference type="Google" id="ProtNLM"/>
    </source>
</evidence>
<keyword evidence="1" id="KW-0472">Membrane</keyword>
<dbReference type="InterPro" id="IPR021903">
    <property type="entry name" value="DUF3515"/>
</dbReference>
<reference evidence="2" key="1">
    <citation type="submission" date="2023-06" db="EMBL/GenBank/DDBJ databases">
        <title>Gordonia sp. nov. and Pseudochrobactrum sp. nov., two species isolated from the burying beetle Nicrophorus vespilloides.</title>
        <authorList>
            <person name="Poehlein A."/>
            <person name="Guzman J."/>
            <person name="Daniel R."/>
            <person name="Vilcinskas A."/>
        </authorList>
    </citation>
    <scope>NUCLEOTIDE SEQUENCE</scope>
    <source>
        <strain evidence="2">MP11Mi</strain>
    </source>
</reference>